<dbReference type="Proteomes" id="UP000293360">
    <property type="component" value="Unassembled WGS sequence"/>
</dbReference>
<evidence type="ECO:0000256" key="2">
    <source>
        <dbReference type="ARBA" id="ARBA00023002"/>
    </source>
</evidence>
<accession>A0A4Q4SRJ8</accession>
<reference evidence="4 5" key="1">
    <citation type="submission" date="2018-06" db="EMBL/GenBank/DDBJ databases">
        <title>Complete Genomes of Monosporascus.</title>
        <authorList>
            <person name="Robinson A.J."/>
            <person name="Natvig D.O."/>
        </authorList>
    </citation>
    <scope>NUCLEOTIDE SEQUENCE [LARGE SCALE GENOMIC DNA]</scope>
    <source>
        <strain evidence="4 5">CBS 110550</strain>
    </source>
</reference>
<dbReference type="AlphaFoldDB" id="A0A4Q4SRJ8"/>
<protein>
    <recommendedName>
        <fullName evidence="3">FMN hydroxy acid dehydrogenase domain-containing protein</fullName>
    </recommendedName>
</protein>
<proteinExistence type="predicted"/>
<dbReference type="PANTHER" id="PTHR10578">
    <property type="entry name" value="S -2-HYDROXY-ACID OXIDASE-RELATED"/>
    <property type="match status" value="1"/>
</dbReference>
<dbReference type="OrthoDB" id="1925334at2759"/>
<evidence type="ECO:0000256" key="1">
    <source>
        <dbReference type="ARBA" id="ARBA00001917"/>
    </source>
</evidence>
<gene>
    <name evidence="4" type="ORF">DL764_011043</name>
</gene>
<dbReference type="InterPro" id="IPR037396">
    <property type="entry name" value="FMN_HAD"/>
</dbReference>
<evidence type="ECO:0000313" key="5">
    <source>
        <dbReference type="Proteomes" id="UP000293360"/>
    </source>
</evidence>
<name>A0A4Q4SRJ8_9PEZI</name>
<keyword evidence="5" id="KW-1185">Reference proteome</keyword>
<dbReference type="PROSITE" id="PS51349">
    <property type="entry name" value="FMN_HYDROXY_ACID_DH_2"/>
    <property type="match status" value="1"/>
</dbReference>
<comment type="caution">
    <text evidence="4">The sequence shown here is derived from an EMBL/GenBank/DDBJ whole genome shotgun (WGS) entry which is preliminary data.</text>
</comment>
<dbReference type="EMBL" id="QJNU01001603">
    <property type="protein sequence ID" value="RYO73877.1"/>
    <property type="molecule type" value="Genomic_DNA"/>
</dbReference>
<dbReference type="InterPro" id="IPR013785">
    <property type="entry name" value="Aldolase_TIM"/>
</dbReference>
<dbReference type="Gene3D" id="3.20.20.70">
    <property type="entry name" value="Aldolase class I"/>
    <property type="match status" value="1"/>
</dbReference>
<dbReference type="STRING" id="155417.A0A4Q4SRJ8"/>
<dbReference type="PANTHER" id="PTHR10578:SF140">
    <property type="entry name" value="FMN HYDROXY ACID DEHYDROGENASE DOMAIN-CONTAINING PROTEIN"/>
    <property type="match status" value="1"/>
</dbReference>
<evidence type="ECO:0000313" key="4">
    <source>
        <dbReference type="EMBL" id="RYO73877.1"/>
    </source>
</evidence>
<sequence>MWDIIHRAEESGAKALVWTIDAAAASTYRRIARYGTTNANAVTSALTWDIYEQMKNHSSLPIIPKGIVTVVDALVAVGKGVPAIYINNHGARQLDHWPVPLEIAYEIQRNAPEVLQRVEELRRQRPGLGHPFMFASTYGVDGIRKAIRILRTEIAAEAA</sequence>
<dbReference type="GO" id="GO:0016491">
    <property type="term" value="F:oxidoreductase activity"/>
    <property type="evidence" value="ECO:0007669"/>
    <property type="project" value="UniProtKB-KW"/>
</dbReference>
<keyword evidence="2" id="KW-0560">Oxidoreductase</keyword>
<evidence type="ECO:0000259" key="3">
    <source>
        <dbReference type="PROSITE" id="PS51349"/>
    </source>
</evidence>
<dbReference type="Pfam" id="PF01070">
    <property type="entry name" value="FMN_dh"/>
    <property type="match status" value="1"/>
</dbReference>
<organism evidence="4 5">
    <name type="scientific">Monosporascus ibericus</name>
    <dbReference type="NCBI Taxonomy" id="155417"/>
    <lineage>
        <taxon>Eukaryota</taxon>
        <taxon>Fungi</taxon>
        <taxon>Dikarya</taxon>
        <taxon>Ascomycota</taxon>
        <taxon>Pezizomycotina</taxon>
        <taxon>Sordariomycetes</taxon>
        <taxon>Xylariomycetidae</taxon>
        <taxon>Xylariales</taxon>
        <taxon>Xylariales incertae sedis</taxon>
        <taxon>Monosporascus</taxon>
    </lineage>
</organism>
<comment type="cofactor">
    <cofactor evidence="1">
        <name>FMN</name>
        <dbReference type="ChEBI" id="CHEBI:58210"/>
    </cofactor>
</comment>
<dbReference type="InterPro" id="IPR000262">
    <property type="entry name" value="FMN-dep_DH"/>
</dbReference>
<dbReference type="SUPFAM" id="SSF51395">
    <property type="entry name" value="FMN-linked oxidoreductases"/>
    <property type="match status" value="1"/>
</dbReference>
<feature type="domain" description="FMN hydroxy acid dehydrogenase" evidence="3">
    <location>
        <begin position="1"/>
        <end position="159"/>
    </location>
</feature>